<name>A0AAD1UF27_EUPCR</name>
<organism evidence="2 3">
    <name type="scientific">Euplotes crassus</name>
    <dbReference type="NCBI Taxonomy" id="5936"/>
    <lineage>
        <taxon>Eukaryota</taxon>
        <taxon>Sar</taxon>
        <taxon>Alveolata</taxon>
        <taxon>Ciliophora</taxon>
        <taxon>Intramacronucleata</taxon>
        <taxon>Spirotrichea</taxon>
        <taxon>Hypotrichia</taxon>
        <taxon>Euplotida</taxon>
        <taxon>Euplotidae</taxon>
        <taxon>Moneuplotes</taxon>
    </lineage>
</organism>
<evidence type="ECO:0000256" key="1">
    <source>
        <dbReference type="SAM" id="MobiDB-lite"/>
    </source>
</evidence>
<protein>
    <submittedName>
        <fullName evidence="2">Uncharacterized protein</fullName>
    </submittedName>
</protein>
<reference evidence="2" key="1">
    <citation type="submission" date="2023-07" db="EMBL/GenBank/DDBJ databases">
        <authorList>
            <consortium name="AG Swart"/>
            <person name="Singh M."/>
            <person name="Singh A."/>
            <person name="Seah K."/>
            <person name="Emmerich C."/>
        </authorList>
    </citation>
    <scope>NUCLEOTIDE SEQUENCE</scope>
    <source>
        <strain evidence="2">DP1</strain>
    </source>
</reference>
<gene>
    <name evidence="2" type="ORF">ECRASSUSDP1_LOCUS6928</name>
</gene>
<feature type="compositionally biased region" description="Polar residues" evidence="1">
    <location>
        <begin position="223"/>
        <end position="236"/>
    </location>
</feature>
<dbReference type="AlphaFoldDB" id="A0AAD1UF27"/>
<comment type="caution">
    <text evidence="2">The sequence shown here is derived from an EMBL/GenBank/DDBJ whole genome shotgun (WGS) entry which is preliminary data.</text>
</comment>
<keyword evidence="3" id="KW-1185">Reference proteome</keyword>
<evidence type="ECO:0000313" key="3">
    <source>
        <dbReference type="Proteomes" id="UP001295684"/>
    </source>
</evidence>
<dbReference type="Proteomes" id="UP001295684">
    <property type="component" value="Unassembled WGS sequence"/>
</dbReference>
<accession>A0AAD1UF27</accession>
<proteinExistence type="predicted"/>
<dbReference type="EMBL" id="CAMPGE010006733">
    <property type="protein sequence ID" value="CAI2365615.1"/>
    <property type="molecule type" value="Genomic_DNA"/>
</dbReference>
<feature type="region of interest" description="Disordered" evidence="1">
    <location>
        <begin position="212"/>
        <end position="246"/>
    </location>
</feature>
<sequence length="246" mass="28564">MSFSDSSQDYSQYVQSKVYQPIMSSLNDDGLARRVEKLERDNAILDRYIQDLYKKMSNSTGTQSENHTPSKAMAELEFRLDKIEKLLSLQAIGRKFGKENQDINQDYFNRCQRISSDYAQQQVRHEDLDRLETKLVKLMKTQAEDIAVDVTDLEKYTQRVDSKLRNFCLEDHVTRKEFHQLEKILDKKIEISTNLMEGVLSEAREIISKAATLKTRFPEKSENMSPSGRATNSEYYSQDKVEHGSP</sequence>
<evidence type="ECO:0000313" key="2">
    <source>
        <dbReference type="EMBL" id="CAI2365615.1"/>
    </source>
</evidence>
<feature type="compositionally biased region" description="Basic and acidic residues" evidence="1">
    <location>
        <begin position="237"/>
        <end position="246"/>
    </location>
</feature>